<dbReference type="OrthoDB" id="9808883at2"/>
<dbReference type="EMBL" id="QGEG01000001">
    <property type="protein sequence ID" value="PWL39474.1"/>
    <property type="molecule type" value="Genomic_DNA"/>
</dbReference>
<comment type="caution">
    <text evidence="1">The sequence shown here is derived from an EMBL/GenBank/DDBJ whole genome shotgun (WGS) entry which is preliminary data.</text>
</comment>
<gene>
    <name evidence="1" type="ORF">DKG77_01150</name>
</gene>
<sequence length="59" mass="6851">MAMEMRNKCEKCDIILNHESDAYICSYEFTFCSTCSTGMNYNCINCNGELVIRPKRKVQ</sequence>
<dbReference type="InterPro" id="IPR010696">
    <property type="entry name" value="DUF1272"/>
</dbReference>
<evidence type="ECO:0000313" key="1">
    <source>
        <dbReference type="EMBL" id="PWL39474.1"/>
    </source>
</evidence>
<proteinExistence type="predicted"/>
<reference evidence="1 2" key="1">
    <citation type="submission" date="2018-05" db="EMBL/GenBank/DDBJ databases">
        <title>Complete genome sequence of Flagellimonas aquimarina ECD12 isolated from seaweed Ecklonia cava.</title>
        <authorList>
            <person name="Choi S."/>
            <person name="Seong C."/>
        </authorList>
    </citation>
    <scope>NUCLEOTIDE SEQUENCE [LARGE SCALE GENOMIC DNA]</scope>
    <source>
        <strain evidence="1 2">ECD12</strain>
    </source>
</reference>
<dbReference type="Proteomes" id="UP000245762">
    <property type="component" value="Unassembled WGS sequence"/>
</dbReference>
<name>A0A316L041_9FLAO</name>
<dbReference type="AlphaFoldDB" id="A0A316L041"/>
<protein>
    <submittedName>
        <fullName evidence="1">DUF1272 domain-containing protein</fullName>
    </submittedName>
</protein>
<evidence type="ECO:0000313" key="2">
    <source>
        <dbReference type="Proteomes" id="UP000245762"/>
    </source>
</evidence>
<organism evidence="1 2">
    <name type="scientific">Flagellimonas aquimarina</name>
    <dbReference type="NCBI Taxonomy" id="2201895"/>
    <lineage>
        <taxon>Bacteria</taxon>
        <taxon>Pseudomonadati</taxon>
        <taxon>Bacteroidota</taxon>
        <taxon>Flavobacteriia</taxon>
        <taxon>Flavobacteriales</taxon>
        <taxon>Flavobacteriaceae</taxon>
        <taxon>Flagellimonas</taxon>
    </lineage>
</organism>
<dbReference type="Pfam" id="PF06906">
    <property type="entry name" value="DUF1272"/>
    <property type="match status" value="1"/>
</dbReference>
<keyword evidence="2" id="KW-1185">Reference proteome</keyword>
<accession>A0A316L041</accession>